<organism evidence="3 4">
    <name type="scientific">Comamonas testosteroni</name>
    <name type="common">Pseudomonas testosteroni</name>
    <dbReference type="NCBI Taxonomy" id="285"/>
    <lineage>
        <taxon>Bacteria</taxon>
        <taxon>Pseudomonadati</taxon>
        <taxon>Pseudomonadota</taxon>
        <taxon>Betaproteobacteria</taxon>
        <taxon>Burkholderiales</taxon>
        <taxon>Comamonadaceae</taxon>
        <taxon>Comamonas</taxon>
    </lineage>
</organism>
<dbReference type="EMBL" id="UFXL01000001">
    <property type="protein sequence ID" value="SUY79348.1"/>
    <property type="molecule type" value="Genomic_DNA"/>
</dbReference>
<evidence type="ECO:0000313" key="3">
    <source>
        <dbReference type="EMBL" id="SUY79348.1"/>
    </source>
</evidence>
<dbReference type="Proteomes" id="UP000255070">
    <property type="component" value="Unassembled WGS sequence"/>
</dbReference>
<protein>
    <submittedName>
        <fullName evidence="3">Uncharacterized protein</fullName>
    </submittedName>
</protein>
<feature type="region of interest" description="Disordered" evidence="1">
    <location>
        <begin position="100"/>
        <end position="149"/>
    </location>
</feature>
<sequence>MIPPEPPSAPYRRGDDSLAAGRRGRLRPLLGVSSRGRASSGSYGFWLAGAFLCLALSGCTVIAVTGTAISVTAGAVGLAADAAIGTAKIVGKGVGKAADALMDDDPPDTSGVNIRYRDPSATAPAAAEMPATTASPTPATPSDGLPPQN</sequence>
<proteinExistence type="predicted"/>
<evidence type="ECO:0000256" key="1">
    <source>
        <dbReference type="SAM" id="MobiDB-lite"/>
    </source>
</evidence>
<dbReference type="AlphaFoldDB" id="A0A8B4S9Y6"/>
<accession>A0A8B4S9Y6</accession>
<name>A0A8B4S9Y6_COMTE</name>
<gene>
    <name evidence="3" type="ORF">NCTC10698_04287</name>
</gene>
<feature type="transmembrane region" description="Helical" evidence="2">
    <location>
        <begin position="43"/>
        <end position="64"/>
    </location>
</feature>
<dbReference type="RefSeq" id="WP_223305733.1">
    <property type="nucleotide sequence ID" value="NZ_BBJZ01000020.1"/>
</dbReference>
<keyword evidence="2" id="KW-0472">Membrane</keyword>
<feature type="compositionally biased region" description="Low complexity" evidence="1">
    <location>
        <begin position="119"/>
        <end position="142"/>
    </location>
</feature>
<dbReference type="GeneID" id="63997608"/>
<keyword evidence="4" id="KW-1185">Reference proteome</keyword>
<evidence type="ECO:0000313" key="4">
    <source>
        <dbReference type="Proteomes" id="UP000255070"/>
    </source>
</evidence>
<comment type="caution">
    <text evidence="3">The sequence shown here is derived from an EMBL/GenBank/DDBJ whole genome shotgun (WGS) entry which is preliminary data.</text>
</comment>
<keyword evidence="2" id="KW-0812">Transmembrane</keyword>
<keyword evidence="2" id="KW-1133">Transmembrane helix</keyword>
<reference evidence="3 4" key="1">
    <citation type="submission" date="2018-06" db="EMBL/GenBank/DDBJ databases">
        <authorList>
            <consortium name="Pathogen Informatics"/>
            <person name="Doyle S."/>
        </authorList>
    </citation>
    <scope>NUCLEOTIDE SEQUENCE [LARGE SCALE GENOMIC DNA]</scope>
    <source>
        <strain evidence="3 4">NCTC10698</strain>
    </source>
</reference>
<evidence type="ECO:0000256" key="2">
    <source>
        <dbReference type="SAM" id="Phobius"/>
    </source>
</evidence>